<evidence type="ECO:0008006" key="3">
    <source>
        <dbReference type="Google" id="ProtNLM"/>
    </source>
</evidence>
<name>A0ABX5SJR2_9LACO</name>
<gene>
    <name evidence="1" type="ORF">EW139_00885</name>
</gene>
<evidence type="ECO:0000313" key="1">
    <source>
        <dbReference type="EMBL" id="QBR46753.1"/>
    </source>
</evidence>
<reference evidence="1 2" key="1">
    <citation type="submission" date="2019-03" db="EMBL/GenBank/DDBJ databases">
        <title>Complete Genome Sequence of Leuconostoc kimchii strain NKJ218 Isolated from Homemade Kimchi.</title>
        <authorList>
            <person name="Jung J.Y."/>
            <person name="Jin H.M."/>
            <person name="Jung J.-W."/>
            <person name="Lee S.-Y."/>
            <person name="Ryu B.-G."/>
            <person name="Han S.-S."/>
            <person name="Kang H.K."/>
            <person name="Choi H.W."/>
            <person name="Chung E.J."/>
            <person name="Choi K.-M."/>
        </authorList>
    </citation>
    <scope>NUCLEOTIDE SEQUENCE [LARGE SCALE GENOMIC DNA]</scope>
    <source>
        <strain evidence="1 2">NKJ218</strain>
    </source>
</reference>
<keyword evidence="2" id="KW-1185">Reference proteome</keyword>
<protein>
    <recommendedName>
        <fullName evidence="3">Bacteriocin immunity protein</fullName>
    </recommendedName>
</protein>
<organism evidence="1 2">
    <name type="scientific">Leuconostoc kimchii</name>
    <dbReference type="NCBI Taxonomy" id="136609"/>
    <lineage>
        <taxon>Bacteria</taxon>
        <taxon>Bacillati</taxon>
        <taxon>Bacillota</taxon>
        <taxon>Bacilli</taxon>
        <taxon>Lactobacillales</taxon>
        <taxon>Lactobacillaceae</taxon>
        <taxon>Leuconostoc</taxon>
    </lineage>
</organism>
<sequence>MAKQEKRSLIAYLESFDLQSNVENDLLKNALTQLNNKQSEQKVLHDLCSGFRDLAIAQNISKDGLALYTQLQKPNFSSDFARSFNLWI</sequence>
<dbReference type="RefSeq" id="WP_013102838.1">
    <property type="nucleotide sequence ID" value="NZ_CP037939.1"/>
</dbReference>
<dbReference type="EMBL" id="CP037939">
    <property type="protein sequence ID" value="QBR46753.1"/>
    <property type="molecule type" value="Genomic_DNA"/>
</dbReference>
<dbReference type="Proteomes" id="UP000295756">
    <property type="component" value="Chromosome"/>
</dbReference>
<proteinExistence type="predicted"/>
<accession>A0ABX5SJR2</accession>
<evidence type="ECO:0000313" key="2">
    <source>
        <dbReference type="Proteomes" id="UP000295756"/>
    </source>
</evidence>